<dbReference type="CDD" id="cd02440">
    <property type="entry name" value="AdoMet_MTases"/>
    <property type="match status" value="1"/>
</dbReference>
<feature type="domain" description="Methyltransferase" evidence="2">
    <location>
        <begin position="55"/>
        <end position="145"/>
    </location>
</feature>
<dbReference type="Pfam" id="PF13649">
    <property type="entry name" value="Methyltransf_25"/>
    <property type="match status" value="1"/>
</dbReference>
<keyword evidence="4" id="KW-1185">Reference proteome</keyword>
<proteinExistence type="predicted"/>
<evidence type="ECO:0000313" key="4">
    <source>
        <dbReference type="Proteomes" id="UP000286931"/>
    </source>
</evidence>
<dbReference type="InterPro" id="IPR029063">
    <property type="entry name" value="SAM-dependent_MTases_sf"/>
</dbReference>
<sequence>MTTPLSVDTIRVSYDTVAADYARILSGELDVKPLDRAMLAAFGDLVGAGDVTGPVADVGCGPGRIAAHLHALGVDVFGVDLSPAMVTVARRAHPHLEFREGSMAALDVEGDSLAGVVAWYSTVHTPPAELPDIYREFHRVLVPGGHVLLAFKVGEGKVRLHHAYGHTVDLDVYRFPVDATAAMLRAAGFDEVARLVREPDPEEKTPQAFLIARKPPLPN</sequence>
<dbReference type="EMBL" id="BIFH01000042">
    <property type="protein sequence ID" value="GCE00788.1"/>
    <property type="molecule type" value="Genomic_DNA"/>
</dbReference>
<keyword evidence="3" id="KW-0808">Transferase</keyword>
<protein>
    <submittedName>
        <fullName evidence="3">Methyltransferase</fullName>
    </submittedName>
</protein>
<dbReference type="InterPro" id="IPR041698">
    <property type="entry name" value="Methyltransf_25"/>
</dbReference>
<dbReference type="SUPFAM" id="SSF53335">
    <property type="entry name" value="S-adenosyl-L-methionine-dependent methyltransferases"/>
    <property type="match status" value="1"/>
</dbReference>
<dbReference type="AlphaFoldDB" id="A0A401Z1S8"/>
<evidence type="ECO:0000256" key="1">
    <source>
        <dbReference type="SAM" id="MobiDB-lite"/>
    </source>
</evidence>
<dbReference type="Gene3D" id="3.40.50.150">
    <property type="entry name" value="Vaccinia Virus protein VP39"/>
    <property type="match status" value="1"/>
</dbReference>
<comment type="caution">
    <text evidence="3">The sequence shown here is derived from an EMBL/GenBank/DDBJ whole genome shotgun (WGS) entry which is preliminary data.</text>
</comment>
<feature type="region of interest" description="Disordered" evidence="1">
    <location>
        <begin position="200"/>
        <end position="219"/>
    </location>
</feature>
<dbReference type="GO" id="GO:0032259">
    <property type="term" value="P:methylation"/>
    <property type="evidence" value="ECO:0007669"/>
    <property type="project" value="UniProtKB-KW"/>
</dbReference>
<gene>
    <name evidence="3" type="ORF">EHYA_08514</name>
</gene>
<keyword evidence="3" id="KW-0489">Methyltransferase</keyword>
<name>A0A401Z1S8_9ACTN</name>
<accession>A0A401Z1S8</accession>
<organism evidence="3 4">
    <name type="scientific">Embleya hyalina</name>
    <dbReference type="NCBI Taxonomy" id="516124"/>
    <lineage>
        <taxon>Bacteria</taxon>
        <taxon>Bacillati</taxon>
        <taxon>Actinomycetota</taxon>
        <taxon>Actinomycetes</taxon>
        <taxon>Kitasatosporales</taxon>
        <taxon>Streptomycetaceae</taxon>
        <taxon>Embleya</taxon>
    </lineage>
</organism>
<dbReference type="GO" id="GO:0008168">
    <property type="term" value="F:methyltransferase activity"/>
    <property type="evidence" value="ECO:0007669"/>
    <property type="project" value="UniProtKB-KW"/>
</dbReference>
<dbReference type="Proteomes" id="UP000286931">
    <property type="component" value="Unassembled WGS sequence"/>
</dbReference>
<evidence type="ECO:0000259" key="2">
    <source>
        <dbReference type="Pfam" id="PF13649"/>
    </source>
</evidence>
<dbReference type="RefSeq" id="WP_174861517.1">
    <property type="nucleotide sequence ID" value="NZ_BIFH01000042.1"/>
</dbReference>
<dbReference type="PANTHER" id="PTHR42912">
    <property type="entry name" value="METHYLTRANSFERASE"/>
    <property type="match status" value="1"/>
</dbReference>
<reference evidence="3 4" key="1">
    <citation type="submission" date="2018-12" db="EMBL/GenBank/DDBJ databases">
        <title>Draft genome sequence of Embleya hyalina NBRC 13850T.</title>
        <authorList>
            <person name="Komaki H."/>
            <person name="Hosoyama A."/>
            <person name="Kimura A."/>
            <person name="Ichikawa N."/>
            <person name="Tamura T."/>
        </authorList>
    </citation>
    <scope>NUCLEOTIDE SEQUENCE [LARGE SCALE GENOMIC DNA]</scope>
    <source>
        <strain evidence="3 4">NBRC 13850</strain>
    </source>
</reference>
<dbReference type="InterPro" id="IPR050508">
    <property type="entry name" value="Methyltransf_Superfamily"/>
</dbReference>
<evidence type="ECO:0000313" key="3">
    <source>
        <dbReference type="EMBL" id="GCE00788.1"/>
    </source>
</evidence>